<proteinExistence type="predicted"/>
<evidence type="ECO:0000256" key="2">
    <source>
        <dbReference type="SAM" id="SignalP"/>
    </source>
</evidence>
<keyword evidence="2" id="KW-0732">Signal</keyword>
<dbReference type="RefSeq" id="WP_160616725.1">
    <property type="nucleotide sequence ID" value="NZ_WTYR01000001.1"/>
</dbReference>
<evidence type="ECO:0000259" key="3">
    <source>
        <dbReference type="Pfam" id="PF13472"/>
    </source>
</evidence>
<feature type="domain" description="SGNH hydrolase-type esterase" evidence="3">
    <location>
        <begin position="53"/>
        <end position="213"/>
    </location>
</feature>
<dbReference type="AlphaFoldDB" id="A0A6I4U6M8"/>
<name>A0A6I4U6M8_9SPHN</name>
<dbReference type="Proteomes" id="UP000429229">
    <property type="component" value="Unassembled WGS sequence"/>
</dbReference>
<dbReference type="PROSITE" id="PS51257">
    <property type="entry name" value="PROKAR_LIPOPROTEIN"/>
    <property type="match status" value="1"/>
</dbReference>
<accession>A0A6I4U6M8</accession>
<dbReference type="Pfam" id="PF13472">
    <property type="entry name" value="Lipase_GDSL_2"/>
    <property type="match status" value="1"/>
</dbReference>
<dbReference type="PANTHER" id="PTHR30383">
    <property type="entry name" value="THIOESTERASE 1/PROTEASE 1/LYSOPHOSPHOLIPASE L1"/>
    <property type="match status" value="1"/>
</dbReference>
<dbReference type="InterPro" id="IPR036514">
    <property type="entry name" value="SGNH_hydro_sf"/>
</dbReference>
<dbReference type="CDD" id="cd01822">
    <property type="entry name" value="Lysophospholipase_L1_like"/>
    <property type="match status" value="1"/>
</dbReference>
<comment type="caution">
    <text evidence="4">The sequence shown here is derived from an EMBL/GenBank/DDBJ whole genome shotgun (WGS) entry which is preliminary data.</text>
</comment>
<protein>
    <submittedName>
        <fullName evidence="4">Arylesterase</fullName>
    </submittedName>
</protein>
<sequence>MKRILVSTSALLLLVGCGSSDDNSTQPVPPESARTERPGKQVDPQGEPVQILAFGDSLFAGYGVESDESYPAQLEAALRERGINASVANAGVSGDTTQAGRDRLAFTIEAQTTAPDLLIVELGGNDMLRGIEPEQTRSNVKRMLEIAQEKGVPVLLFGMRAPPNMGKDYVRQYDAIYGDLAKEYGVPLVPFFLESIYQDPENFQDDRVHPTPAAIGTLVDATIDQIIGAFPKELTDNLSVNAE</sequence>
<evidence type="ECO:0000313" key="5">
    <source>
        <dbReference type="Proteomes" id="UP000429229"/>
    </source>
</evidence>
<dbReference type="SUPFAM" id="SSF52266">
    <property type="entry name" value="SGNH hydrolase"/>
    <property type="match status" value="1"/>
</dbReference>
<dbReference type="InterPro" id="IPR051532">
    <property type="entry name" value="Ester_Hydrolysis_Enzymes"/>
</dbReference>
<dbReference type="Gene3D" id="3.40.50.1110">
    <property type="entry name" value="SGNH hydrolase"/>
    <property type="match status" value="1"/>
</dbReference>
<keyword evidence="5" id="KW-1185">Reference proteome</keyword>
<feature type="chain" id="PRO_5026063857" evidence="2">
    <location>
        <begin position="21"/>
        <end position="243"/>
    </location>
</feature>
<feature type="region of interest" description="Disordered" evidence="1">
    <location>
        <begin position="19"/>
        <end position="45"/>
    </location>
</feature>
<dbReference type="GO" id="GO:0004622">
    <property type="term" value="F:phosphatidylcholine lysophospholipase activity"/>
    <property type="evidence" value="ECO:0007669"/>
    <property type="project" value="TreeGrafter"/>
</dbReference>
<organism evidence="4 5">
    <name type="scientific">Alteriqipengyuania halimionae</name>
    <dbReference type="NCBI Taxonomy" id="1926630"/>
    <lineage>
        <taxon>Bacteria</taxon>
        <taxon>Pseudomonadati</taxon>
        <taxon>Pseudomonadota</taxon>
        <taxon>Alphaproteobacteria</taxon>
        <taxon>Sphingomonadales</taxon>
        <taxon>Erythrobacteraceae</taxon>
        <taxon>Alteriqipengyuania</taxon>
    </lineage>
</organism>
<dbReference type="OrthoDB" id="9786188at2"/>
<feature type="signal peptide" evidence="2">
    <location>
        <begin position="1"/>
        <end position="20"/>
    </location>
</feature>
<dbReference type="InterPro" id="IPR013830">
    <property type="entry name" value="SGNH_hydro"/>
</dbReference>
<evidence type="ECO:0000313" key="4">
    <source>
        <dbReference type="EMBL" id="MXP10081.1"/>
    </source>
</evidence>
<dbReference type="EMBL" id="WTYR01000001">
    <property type="protein sequence ID" value="MXP10081.1"/>
    <property type="molecule type" value="Genomic_DNA"/>
</dbReference>
<reference evidence="4 5" key="1">
    <citation type="submission" date="2019-12" db="EMBL/GenBank/DDBJ databases">
        <title>Genomic-based taxomic classification of the family Erythrobacteraceae.</title>
        <authorList>
            <person name="Xu L."/>
        </authorList>
    </citation>
    <scope>NUCLEOTIDE SEQUENCE [LARGE SCALE GENOMIC DNA]</scope>
    <source>
        <strain evidence="4 5">LMG 29519</strain>
    </source>
</reference>
<evidence type="ECO:0000256" key="1">
    <source>
        <dbReference type="SAM" id="MobiDB-lite"/>
    </source>
</evidence>
<dbReference type="PANTHER" id="PTHR30383:SF24">
    <property type="entry name" value="THIOESTERASE 1_PROTEASE 1_LYSOPHOSPHOLIPASE L1"/>
    <property type="match status" value="1"/>
</dbReference>
<gene>
    <name evidence="4" type="ORF">GRI68_07795</name>
</gene>